<keyword evidence="3" id="KW-1185">Reference proteome</keyword>
<sequence length="84" mass="9581">MELVVAITYHIWLARNVHTFHDKDIPDQKVIMNAYSRIQDFQTAKKVNQDDENLKTNSEGASKAWKKPVNARVKANSDANLAID</sequence>
<evidence type="ECO:0000313" key="2">
    <source>
        <dbReference type="EMBL" id="MCI26895.1"/>
    </source>
</evidence>
<accession>A0A392QUH6</accession>
<evidence type="ECO:0000313" key="3">
    <source>
        <dbReference type="Proteomes" id="UP000265520"/>
    </source>
</evidence>
<reference evidence="2 3" key="1">
    <citation type="journal article" date="2018" name="Front. Plant Sci.">
        <title>Red Clover (Trifolium pratense) and Zigzag Clover (T. medium) - A Picture of Genomic Similarities and Differences.</title>
        <authorList>
            <person name="Dluhosova J."/>
            <person name="Istvanek J."/>
            <person name="Nedelnik J."/>
            <person name="Repkova J."/>
        </authorList>
    </citation>
    <scope>NUCLEOTIDE SEQUENCE [LARGE SCALE GENOMIC DNA]</scope>
    <source>
        <strain evidence="3">cv. 10/8</strain>
        <tissue evidence="2">Leaf</tissue>
    </source>
</reference>
<comment type="caution">
    <text evidence="2">The sequence shown here is derived from an EMBL/GenBank/DDBJ whole genome shotgun (WGS) entry which is preliminary data.</text>
</comment>
<organism evidence="2 3">
    <name type="scientific">Trifolium medium</name>
    <dbReference type="NCBI Taxonomy" id="97028"/>
    <lineage>
        <taxon>Eukaryota</taxon>
        <taxon>Viridiplantae</taxon>
        <taxon>Streptophyta</taxon>
        <taxon>Embryophyta</taxon>
        <taxon>Tracheophyta</taxon>
        <taxon>Spermatophyta</taxon>
        <taxon>Magnoliopsida</taxon>
        <taxon>eudicotyledons</taxon>
        <taxon>Gunneridae</taxon>
        <taxon>Pentapetalae</taxon>
        <taxon>rosids</taxon>
        <taxon>fabids</taxon>
        <taxon>Fabales</taxon>
        <taxon>Fabaceae</taxon>
        <taxon>Papilionoideae</taxon>
        <taxon>50 kb inversion clade</taxon>
        <taxon>NPAAA clade</taxon>
        <taxon>Hologalegina</taxon>
        <taxon>IRL clade</taxon>
        <taxon>Trifolieae</taxon>
        <taxon>Trifolium</taxon>
    </lineage>
</organism>
<dbReference type="Proteomes" id="UP000265520">
    <property type="component" value="Unassembled WGS sequence"/>
</dbReference>
<dbReference type="AlphaFoldDB" id="A0A392QUH6"/>
<protein>
    <submittedName>
        <fullName evidence="2">Uncharacterized protein</fullName>
    </submittedName>
</protein>
<dbReference type="EMBL" id="LXQA010156004">
    <property type="protein sequence ID" value="MCI26895.1"/>
    <property type="molecule type" value="Genomic_DNA"/>
</dbReference>
<evidence type="ECO:0000256" key="1">
    <source>
        <dbReference type="SAM" id="MobiDB-lite"/>
    </source>
</evidence>
<feature type="region of interest" description="Disordered" evidence="1">
    <location>
        <begin position="48"/>
        <end position="69"/>
    </location>
</feature>
<proteinExistence type="predicted"/>
<feature type="non-terminal residue" evidence="2">
    <location>
        <position position="84"/>
    </location>
</feature>
<name>A0A392QUH6_9FABA</name>